<dbReference type="Proteomes" id="UP000603602">
    <property type="component" value="Unassembled WGS sequence"/>
</dbReference>
<keyword evidence="2" id="KW-0813">Transport</keyword>
<reference evidence="11" key="1">
    <citation type="submission" date="2023-07" db="EMBL/GenBank/DDBJ databases">
        <title>Thauera sp. CAU 1555 isolated from sand of Yaerae Beach.</title>
        <authorList>
            <person name="Kim W."/>
        </authorList>
    </citation>
    <scope>NUCLEOTIDE SEQUENCE [LARGE SCALE GENOMIC DNA]</scope>
    <source>
        <strain evidence="11">CAU 1555</strain>
    </source>
</reference>
<evidence type="ECO:0000256" key="7">
    <source>
        <dbReference type="ARBA" id="ARBA00023004"/>
    </source>
</evidence>
<dbReference type="PROSITE" id="PS51007">
    <property type="entry name" value="CYTC"/>
    <property type="match status" value="2"/>
</dbReference>
<proteinExistence type="predicted"/>
<evidence type="ECO:0000259" key="9">
    <source>
        <dbReference type="PROSITE" id="PS51007"/>
    </source>
</evidence>
<sequence>MAMLPLAAAAEDYPDVDLARAEEIVMGRCFLCHGAEGESSTALYPRLAGQHYQYIAKQLADFQAGRRKSDTMVSMVEGLTSEEMVALGVFFEKKPTEARPATDKQLAAVGEFIFHRGNEYSGVAACASCHGDRGLGSPQLPRLAGQGRKYTESQLASFNKRERTNDNAVMHSIASKLTELEIKAVALYISTLD</sequence>
<evidence type="ECO:0000256" key="4">
    <source>
        <dbReference type="ARBA" id="ARBA00022723"/>
    </source>
</evidence>
<keyword evidence="7 8" id="KW-0408">Iron</keyword>
<name>A0ABR9BFQ8_9RHOO</name>
<accession>A0ABR9BFQ8</accession>
<comment type="caution">
    <text evidence="10">The sequence shown here is derived from an EMBL/GenBank/DDBJ whole genome shotgun (WGS) entry which is preliminary data.</text>
</comment>
<dbReference type="InterPro" id="IPR050597">
    <property type="entry name" value="Cytochrome_c_Oxidase_Subunit"/>
</dbReference>
<keyword evidence="3 8" id="KW-0349">Heme</keyword>
<evidence type="ECO:0000256" key="5">
    <source>
        <dbReference type="ARBA" id="ARBA00022764"/>
    </source>
</evidence>
<dbReference type="PANTHER" id="PTHR33751:SF9">
    <property type="entry name" value="CYTOCHROME C4"/>
    <property type="match status" value="1"/>
</dbReference>
<keyword evidence="5" id="KW-0574">Periplasm</keyword>
<evidence type="ECO:0000256" key="8">
    <source>
        <dbReference type="PROSITE-ProRule" id="PRU00433"/>
    </source>
</evidence>
<dbReference type="Gene3D" id="1.10.760.10">
    <property type="entry name" value="Cytochrome c-like domain"/>
    <property type="match status" value="2"/>
</dbReference>
<evidence type="ECO:0000256" key="2">
    <source>
        <dbReference type="ARBA" id="ARBA00022448"/>
    </source>
</evidence>
<dbReference type="SUPFAM" id="SSF46626">
    <property type="entry name" value="Cytochrome c"/>
    <property type="match status" value="2"/>
</dbReference>
<feature type="domain" description="Cytochrome c" evidence="9">
    <location>
        <begin position="105"/>
        <end position="193"/>
    </location>
</feature>
<gene>
    <name evidence="10" type="ORF">IFO67_18220</name>
</gene>
<dbReference type="PIRSF" id="PIRSF000005">
    <property type="entry name" value="Cytochrome_c4"/>
    <property type="match status" value="1"/>
</dbReference>
<dbReference type="InterPro" id="IPR024167">
    <property type="entry name" value="Cytochrome_c4-like"/>
</dbReference>
<dbReference type="PANTHER" id="PTHR33751">
    <property type="entry name" value="CBB3-TYPE CYTOCHROME C OXIDASE SUBUNIT FIXP"/>
    <property type="match status" value="1"/>
</dbReference>
<dbReference type="InterPro" id="IPR036909">
    <property type="entry name" value="Cyt_c-like_dom_sf"/>
</dbReference>
<evidence type="ECO:0000313" key="11">
    <source>
        <dbReference type="Proteomes" id="UP000603602"/>
    </source>
</evidence>
<evidence type="ECO:0000256" key="6">
    <source>
        <dbReference type="ARBA" id="ARBA00022982"/>
    </source>
</evidence>
<protein>
    <submittedName>
        <fullName evidence="10">C-type cytochrome</fullName>
    </submittedName>
</protein>
<keyword evidence="11" id="KW-1185">Reference proteome</keyword>
<feature type="domain" description="Cytochrome c" evidence="9">
    <location>
        <begin position="16"/>
        <end position="95"/>
    </location>
</feature>
<comment type="subcellular location">
    <subcellularLocation>
        <location evidence="1">Periplasm</location>
    </subcellularLocation>
</comment>
<keyword evidence="4 8" id="KW-0479">Metal-binding</keyword>
<evidence type="ECO:0000256" key="1">
    <source>
        <dbReference type="ARBA" id="ARBA00004418"/>
    </source>
</evidence>
<dbReference type="Pfam" id="PF00034">
    <property type="entry name" value="Cytochrom_C"/>
    <property type="match status" value="2"/>
</dbReference>
<dbReference type="InterPro" id="IPR009056">
    <property type="entry name" value="Cyt_c-like_dom"/>
</dbReference>
<dbReference type="EMBL" id="JACYTO010000003">
    <property type="protein sequence ID" value="MBD8504833.1"/>
    <property type="molecule type" value="Genomic_DNA"/>
</dbReference>
<organism evidence="10 11">
    <name type="scientific">Thauera sedimentorum</name>
    <dbReference type="NCBI Taxonomy" id="2767595"/>
    <lineage>
        <taxon>Bacteria</taxon>
        <taxon>Pseudomonadati</taxon>
        <taxon>Pseudomonadota</taxon>
        <taxon>Betaproteobacteria</taxon>
        <taxon>Rhodocyclales</taxon>
        <taxon>Zoogloeaceae</taxon>
        <taxon>Thauera</taxon>
    </lineage>
</organism>
<evidence type="ECO:0000256" key="3">
    <source>
        <dbReference type="ARBA" id="ARBA00022617"/>
    </source>
</evidence>
<keyword evidence="6" id="KW-0249">Electron transport</keyword>
<evidence type="ECO:0000313" key="10">
    <source>
        <dbReference type="EMBL" id="MBD8504833.1"/>
    </source>
</evidence>